<comment type="caution">
    <text evidence="2">The sequence shown here is derived from an EMBL/GenBank/DDBJ whole genome shotgun (WGS) entry which is preliminary data.</text>
</comment>
<name>A0A9X2HQ67_9SPHN</name>
<organism evidence="2 3">
    <name type="scientific">Sphingomonas liriopis</name>
    <dbReference type="NCBI Taxonomy" id="2949094"/>
    <lineage>
        <taxon>Bacteria</taxon>
        <taxon>Pseudomonadati</taxon>
        <taxon>Pseudomonadota</taxon>
        <taxon>Alphaproteobacteria</taxon>
        <taxon>Sphingomonadales</taxon>
        <taxon>Sphingomonadaceae</taxon>
        <taxon>Sphingomonas</taxon>
    </lineage>
</organism>
<gene>
    <name evidence="2" type="ORF">M9979_02715</name>
</gene>
<dbReference type="AlphaFoldDB" id="A0A9X2HQ67"/>
<dbReference type="EMBL" id="JAMLDY010000003">
    <property type="protein sequence ID" value="MCP3733792.1"/>
    <property type="molecule type" value="Genomic_DNA"/>
</dbReference>
<dbReference type="Proteomes" id="UP001139486">
    <property type="component" value="Unassembled WGS sequence"/>
</dbReference>
<feature type="region of interest" description="Disordered" evidence="1">
    <location>
        <begin position="1"/>
        <end position="81"/>
    </location>
</feature>
<feature type="compositionally biased region" description="Basic and acidic residues" evidence="1">
    <location>
        <begin position="17"/>
        <end position="29"/>
    </location>
</feature>
<accession>A0A9X2HQ67</accession>
<protein>
    <submittedName>
        <fullName evidence="2">Uncharacterized protein</fullName>
    </submittedName>
</protein>
<keyword evidence="3" id="KW-1185">Reference proteome</keyword>
<reference evidence="2" key="1">
    <citation type="submission" date="2022-05" db="EMBL/GenBank/DDBJ databases">
        <title>Sphingomonas sp. strain RP10 Genome sequencing and assembly.</title>
        <authorList>
            <person name="Kim I."/>
        </authorList>
    </citation>
    <scope>NUCLEOTIDE SEQUENCE</scope>
    <source>
        <strain evidence="2">RP10</strain>
    </source>
</reference>
<dbReference type="RefSeq" id="WP_254287805.1">
    <property type="nucleotide sequence ID" value="NZ_JAMLDY010000003.1"/>
</dbReference>
<proteinExistence type="predicted"/>
<evidence type="ECO:0000313" key="2">
    <source>
        <dbReference type="EMBL" id="MCP3733792.1"/>
    </source>
</evidence>
<evidence type="ECO:0000313" key="3">
    <source>
        <dbReference type="Proteomes" id="UP001139486"/>
    </source>
</evidence>
<feature type="compositionally biased region" description="Gly residues" evidence="1">
    <location>
        <begin position="31"/>
        <end position="42"/>
    </location>
</feature>
<feature type="compositionally biased region" description="Basic and acidic residues" evidence="1">
    <location>
        <begin position="68"/>
        <end position="81"/>
    </location>
</feature>
<evidence type="ECO:0000256" key="1">
    <source>
        <dbReference type="SAM" id="MobiDB-lite"/>
    </source>
</evidence>
<sequence length="81" mass="7912">MPDTPPIDPDAAIPPDNGRRATIDPKTGEVHGSGSGAGGGNPGEDFDSDAATGDGYPITGGEGLAKGGKHDPGPTHHEGEG</sequence>